<keyword evidence="2" id="KW-1185">Reference proteome</keyword>
<comment type="caution">
    <text evidence="1">The sequence shown here is derived from an EMBL/GenBank/DDBJ whole genome shotgun (WGS) entry which is preliminary data.</text>
</comment>
<dbReference type="EMBL" id="NEXX01000001">
    <property type="protein sequence ID" value="OUY08259.1"/>
    <property type="molecule type" value="Genomic_DNA"/>
</dbReference>
<dbReference type="InterPro" id="IPR017748">
    <property type="entry name" value="TagF"/>
</dbReference>
<dbReference type="Pfam" id="PF09867">
    <property type="entry name" value="TagF_N"/>
    <property type="match status" value="1"/>
</dbReference>
<name>A0A1Z9Z1D9_9GAMM</name>
<dbReference type="Proteomes" id="UP000196536">
    <property type="component" value="Unassembled WGS sequence"/>
</dbReference>
<gene>
    <name evidence="1" type="ORF">CAP51_01155</name>
</gene>
<accession>A0A1Z9Z1D9</accession>
<evidence type="ECO:0008006" key="3">
    <source>
        <dbReference type="Google" id="ProtNLM"/>
    </source>
</evidence>
<reference evidence="1 2" key="1">
    <citation type="submission" date="2017-05" db="EMBL/GenBank/DDBJ databases">
        <title>Acinetobacter populi ANC 5415 (= PBJ7), whole genome shotgun sequencing project.</title>
        <authorList>
            <person name="Nemec A."/>
            <person name="Radolfova-Krizova L."/>
        </authorList>
    </citation>
    <scope>NUCLEOTIDE SEQUENCE [LARGE SCALE GENOMIC DNA]</scope>
    <source>
        <strain evidence="1 2">PBJ7</strain>
    </source>
</reference>
<dbReference type="AlphaFoldDB" id="A0A1Z9Z1D9"/>
<dbReference type="Gene3D" id="3.40.1730.10">
    <property type="entry name" value="pa0076 domain"/>
    <property type="match status" value="1"/>
</dbReference>
<evidence type="ECO:0000313" key="1">
    <source>
        <dbReference type="EMBL" id="OUY08259.1"/>
    </source>
</evidence>
<dbReference type="RefSeq" id="WP_087618901.1">
    <property type="nucleotide sequence ID" value="NZ_NEXX01000001.1"/>
</dbReference>
<dbReference type="InterPro" id="IPR038225">
    <property type="entry name" value="TagF_sf"/>
</dbReference>
<proteinExistence type="predicted"/>
<sequence>MLSQSIGWCGKLPIQADFIQSNRFSNIEKNIMDWIIKGQNHLGEKLVKMNDSYIVNFYYFSNKNFSEEGKFVRGVLFNSRDQRGRICPFVMFCVDEKAPLKEIFLIFFQKLNDFKFKFSLLNSLLIDDQIFTNLMEAVPTLDLNGRILEPMDYWVELYPTFSGLELKVEKTNHIVYRKLMLK</sequence>
<evidence type="ECO:0000313" key="2">
    <source>
        <dbReference type="Proteomes" id="UP000196536"/>
    </source>
</evidence>
<organism evidence="1 2">
    <name type="scientific">Acinetobacter populi</name>
    <dbReference type="NCBI Taxonomy" id="1582270"/>
    <lineage>
        <taxon>Bacteria</taxon>
        <taxon>Pseudomonadati</taxon>
        <taxon>Pseudomonadota</taxon>
        <taxon>Gammaproteobacteria</taxon>
        <taxon>Moraxellales</taxon>
        <taxon>Moraxellaceae</taxon>
        <taxon>Acinetobacter</taxon>
    </lineage>
</organism>
<protein>
    <recommendedName>
        <fullName evidence="3">Type VI secretion-associated protein</fullName>
    </recommendedName>
</protein>
<dbReference type="OrthoDB" id="9801841at2"/>